<dbReference type="InterPro" id="IPR050248">
    <property type="entry name" value="Polysacc_deacetylase_ArnD"/>
</dbReference>
<dbReference type="Gene3D" id="3.20.20.370">
    <property type="entry name" value="Glycoside hydrolase/deacetylase"/>
    <property type="match status" value="1"/>
</dbReference>
<dbReference type="GO" id="GO:0016810">
    <property type="term" value="F:hydrolase activity, acting on carbon-nitrogen (but not peptide) bonds"/>
    <property type="evidence" value="ECO:0007669"/>
    <property type="project" value="InterPro"/>
</dbReference>
<sequence length="412" mass="42578">MSNTFNRKQLTARGLGSAALLLACGVSLAAPAAASTDRTRDGSAANAPTGPQWPLDLRAATLTQKGLNVVLSLRTSGTISAASISALDGRSLCVELFRPGTGVAVRRLCVKAVDGKPRIVKEDLNGAGDPSGPKVLPGVSISRPASNRLVATVPATGAGLGIGKFRWQASSAWVDSAGCTVPGCSDRLPASPASARYVKAVPSGCVAKGASVRSNSSRAHRVVAISFDDGPSPYTAGMLATLKRHGAHATFFEVGNQMSGRSAVQKQILAQGHMIGDHSWSHPVLSGGGTFASSELRRTKARITSQVGFTPCLFRAPYGAISSSLVGIARAQSMLTIQWDVDPTDWARPGSGAIASRVLAQVRPGSIILMHDGGGDRSQSVAAADTILSTLSRRGYRVVSVETLLGLKITYG</sequence>
<dbReference type="SUPFAM" id="SSF88713">
    <property type="entry name" value="Glycoside hydrolase/deacetylase"/>
    <property type="match status" value="1"/>
</dbReference>
<dbReference type="GO" id="GO:0005975">
    <property type="term" value="P:carbohydrate metabolic process"/>
    <property type="evidence" value="ECO:0007669"/>
    <property type="project" value="InterPro"/>
</dbReference>
<dbReference type="PROSITE" id="PS51257">
    <property type="entry name" value="PROKAR_LIPOPROTEIN"/>
    <property type="match status" value="1"/>
</dbReference>
<dbReference type="EMBL" id="CAFBLU010000002">
    <property type="protein sequence ID" value="CAB4861404.1"/>
    <property type="molecule type" value="Genomic_DNA"/>
</dbReference>
<dbReference type="AlphaFoldDB" id="A0A6J7CXR6"/>
<feature type="domain" description="NodB homology" evidence="1">
    <location>
        <begin position="221"/>
        <end position="399"/>
    </location>
</feature>
<dbReference type="InterPro" id="IPR002509">
    <property type="entry name" value="NODB_dom"/>
</dbReference>
<evidence type="ECO:0000259" key="1">
    <source>
        <dbReference type="PROSITE" id="PS51677"/>
    </source>
</evidence>
<reference evidence="2" key="1">
    <citation type="submission" date="2020-05" db="EMBL/GenBank/DDBJ databases">
        <authorList>
            <person name="Chiriac C."/>
            <person name="Salcher M."/>
            <person name="Ghai R."/>
            <person name="Kavagutti S V."/>
        </authorList>
    </citation>
    <scope>NUCLEOTIDE SEQUENCE</scope>
</reference>
<accession>A0A6J7CXR6</accession>
<dbReference type="InterPro" id="IPR011330">
    <property type="entry name" value="Glyco_hydro/deAcase_b/a-brl"/>
</dbReference>
<dbReference type="Pfam" id="PF01522">
    <property type="entry name" value="Polysacc_deac_1"/>
    <property type="match status" value="1"/>
</dbReference>
<proteinExistence type="predicted"/>
<evidence type="ECO:0000313" key="2">
    <source>
        <dbReference type="EMBL" id="CAB4861404.1"/>
    </source>
</evidence>
<organism evidence="2">
    <name type="scientific">freshwater metagenome</name>
    <dbReference type="NCBI Taxonomy" id="449393"/>
    <lineage>
        <taxon>unclassified sequences</taxon>
        <taxon>metagenomes</taxon>
        <taxon>ecological metagenomes</taxon>
    </lineage>
</organism>
<dbReference type="PANTHER" id="PTHR10587">
    <property type="entry name" value="GLYCOSYL TRANSFERASE-RELATED"/>
    <property type="match status" value="1"/>
</dbReference>
<gene>
    <name evidence="2" type="ORF">UFOPK3444_00195</name>
</gene>
<name>A0A6J7CXR6_9ZZZZ</name>
<dbReference type="PROSITE" id="PS51677">
    <property type="entry name" value="NODB"/>
    <property type="match status" value="1"/>
</dbReference>
<protein>
    <submittedName>
        <fullName evidence="2">Unannotated protein</fullName>
    </submittedName>
</protein>
<dbReference type="CDD" id="cd10917">
    <property type="entry name" value="CE4_NodB_like_6s_7s"/>
    <property type="match status" value="1"/>
</dbReference>